<dbReference type="PANTHER" id="PTHR12864">
    <property type="entry name" value="RAN BINDING PROTEIN 9-RELATED"/>
    <property type="match status" value="1"/>
</dbReference>
<keyword evidence="4" id="KW-1185">Reference proteome</keyword>
<dbReference type="Pfam" id="PF10607">
    <property type="entry name" value="CTLH"/>
    <property type="match status" value="1"/>
</dbReference>
<comment type="caution">
    <text evidence="3">The sequence shown here is derived from an EMBL/GenBank/DDBJ whole genome shotgun (WGS) entry which is preliminary data.</text>
</comment>
<dbReference type="EMBL" id="PQIB02000001">
    <property type="protein sequence ID" value="RLN40167.1"/>
    <property type="molecule type" value="Genomic_DNA"/>
</dbReference>
<reference evidence="4" key="1">
    <citation type="journal article" date="2019" name="Nat. Commun.">
        <title>The genome of broomcorn millet.</title>
        <authorList>
            <person name="Zou C."/>
            <person name="Miki D."/>
            <person name="Li D."/>
            <person name="Tang Q."/>
            <person name="Xiao L."/>
            <person name="Rajput S."/>
            <person name="Deng P."/>
            <person name="Jia W."/>
            <person name="Huang R."/>
            <person name="Zhang M."/>
            <person name="Sun Y."/>
            <person name="Hu J."/>
            <person name="Fu X."/>
            <person name="Schnable P.S."/>
            <person name="Li F."/>
            <person name="Zhang H."/>
            <person name="Feng B."/>
            <person name="Zhu X."/>
            <person name="Liu R."/>
            <person name="Schnable J.C."/>
            <person name="Zhu J.-K."/>
            <person name="Zhang H."/>
        </authorList>
    </citation>
    <scope>NUCLEOTIDE SEQUENCE [LARGE SCALE GENOMIC DNA]</scope>
</reference>
<gene>
    <name evidence="3" type="ORF">C2845_PM01G44110</name>
</gene>
<protein>
    <recommendedName>
        <fullName evidence="2">CTLH domain-containing protein</fullName>
    </recommendedName>
</protein>
<feature type="compositionally biased region" description="Low complexity" evidence="1">
    <location>
        <begin position="54"/>
        <end position="73"/>
    </location>
</feature>
<dbReference type="AlphaFoldDB" id="A0A3L6TIL6"/>
<feature type="region of interest" description="Disordered" evidence="1">
    <location>
        <begin position="1041"/>
        <end position="1081"/>
    </location>
</feature>
<evidence type="ECO:0000256" key="1">
    <source>
        <dbReference type="SAM" id="MobiDB-lite"/>
    </source>
</evidence>
<evidence type="ECO:0000313" key="3">
    <source>
        <dbReference type="EMBL" id="RLN40167.1"/>
    </source>
</evidence>
<dbReference type="STRING" id="4540.A0A3L6TIL6"/>
<dbReference type="InterPro" id="IPR024964">
    <property type="entry name" value="CTLH/CRA"/>
</dbReference>
<accession>A0A3L6TIL6</accession>
<feature type="domain" description="CTLH" evidence="2">
    <location>
        <begin position="450"/>
        <end position="507"/>
    </location>
</feature>
<dbReference type="PROSITE" id="PS50897">
    <property type="entry name" value="CTLH"/>
    <property type="match status" value="2"/>
</dbReference>
<feature type="domain" description="CTLH" evidence="2">
    <location>
        <begin position="78"/>
        <end position="134"/>
    </location>
</feature>
<dbReference type="SMART" id="SM00668">
    <property type="entry name" value="CTLH"/>
    <property type="match status" value="2"/>
</dbReference>
<organism evidence="3 4">
    <name type="scientific">Panicum miliaceum</name>
    <name type="common">Proso millet</name>
    <name type="synonym">Broomcorn millet</name>
    <dbReference type="NCBI Taxonomy" id="4540"/>
    <lineage>
        <taxon>Eukaryota</taxon>
        <taxon>Viridiplantae</taxon>
        <taxon>Streptophyta</taxon>
        <taxon>Embryophyta</taxon>
        <taxon>Tracheophyta</taxon>
        <taxon>Spermatophyta</taxon>
        <taxon>Magnoliopsida</taxon>
        <taxon>Liliopsida</taxon>
        <taxon>Poales</taxon>
        <taxon>Poaceae</taxon>
        <taxon>PACMAD clade</taxon>
        <taxon>Panicoideae</taxon>
        <taxon>Panicodae</taxon>
        <taxon>Paniceae</taxon>
        <taxon>Panicinae</taxon>
        <taxon>Panicum</taxon>
        <taxon>Panicum sect. Panicum</taxon>
    </lineage>
</organism>
<evidence type="ECO:0000313" key="4">
    <source>
        <dbReference type="Proteomes" id="UP000275267"/>
    </source>
</evidence>
<name>A0A3L6TIL6_PANMI</name>
<dbReference type="OrthoDB" id="2415936at2759"/>
<sequence length="1081" mass="118791">MDSPPSLSPLNSLPPVNWDALDALVLDFARSDRLVVPPHADAADATCPSPPSSPSSSTTTATSSVPSSSSSSSSSYRSRLLILRARRALEAGDVDAALELLRAHAPVALADHRLLFHLHKHRFVELVRRGTEADRKAALDCLRTALAPCALDAYPEAYEEFKHIMLVLIYDKDDQFSPVVNEWSIKRRFELAGLLSSILRAHLQAYDPILSMTLRYLISIHKVYCMRQGISSPISDLTERLLFEDRDPPVVPQECSLEAPPFDEVDVQALAHAVELTRQGAVDSLKFAKGDLYQAFQNELCRMKLDMTLLDKLVHEYCIYRGIVEGGSLILPGTSELKCSQKNNSNNETQSECEMAINQNGDCSTSDISRDDSWSRRLRRVRSSTSGQRRRKRWRGRVDDLDYACEALLDANKHDSLSPAIDMDKDNVVDQQDLVANSNMSDTRNMDDQKYEVVLEMQDLTRKGMASKVVEEIRSIDPEFFPQNPILLFQLKQVEFLKLVASGDHIAALKVASTHLGPLAANNQALLKPLKETLVTLIKPNEDVLNAVSLPVLASSLQVAMSRRLGIKEPQLMKIVRAAIHTHTEWFKLQMCKDRFEHFLKIDSLKEVDPPVGNCSMSKGHTDECGNGSSQITTCSSGKVPDEGSSPQVSSEAACDENAILKVMQARNGVAAAAPGGALGAAGRTACACSTRSWATGTASAVWRAATASGTASAGSSLTRCRNLSCYCNGGNEEELLERAVAESSCASTAVELDLSWKPEWLRCMLATTSASCHARHALADVEFTGMVEDLSIQDEAQNHSRTIRRLRININDILAGLDRVDASLAECIGLAESALSCPRDSAPQAPFGLRSSSSIYSDQIRPSMEKLRLSDLSQPSVDQIGSDMVSGRQADYQEVLFTLPPNPVSSPDRREISVVSSDEATVEGENEEAKHQQLQCNQNRQDRCNNEAAIDQAEEDLRNADGRNPRVAPRRAPATLRNLDDDFVLECDGQNVFATQSANLAATFEVPETLLHSPELERARAHLHVAAAQVQRLRKDFSALRAQSSSSHHSTARHHDGNEVSQPDLRSNLRNRDVQPVINN</sequence>
<dbReference type="InterPro" id="IPR006595">
    <property type="entry name" value="CTLH_C"/>
</dbReference>
<dbReference type="InterPro" id="IPR050618">
    <property type="entry name" value="Ubq-SigPath_Reg"/>
</dbReference>
<proteinExistence type="predicted"/>
<dbReference type="Proteomes" id="UP000275267">
    <property type="component" value="Unassembled WGS sequence"/>
</dbReference>
<evidence type="ECO:0000259" key="2">
    <source>
        <dbReference type="PROSITE" id="PS50897"/>
    </source>
</evidence>
<feature type="region of interest" description="Disordered" evidence="1">
    <location>
        <begin position="40"/>
        <end position="73"/>
    </location>
</feature>